<gene>
    <name evidence="1" type="ORF">Aconfl_08030</name>
</gene>
<dbReference type="EMBL" id="BTPD01000002">
    <property type="protein sequence ID" value="GMQ28160.1"/>
    <property type="molecule type" value="Genomic_DNA"/>
</dbReference>
<sequence>MRLLRAVLEKEGFLAFGCCPRNDIWIVTVRLTVTARRNDEAVLFDYHSLISSHKSFHSGFMVLIKLSFFFRFPPLICFSRFMASSME</sequence>
<reference evidence="1 2" key="1">
    <citation type="submission" date="2023-08" db="EMBL/GenBank/DDBJ databases">
        <title>Draft genome sequence of Algoriphagus confluentis.</title>
        <authorList>
            <person name="Takatani N."/>
            <person name="Hosokawa M."/>
            <person name="Sawabe T."/>
        </authorList>
    </citation>
    <scope>NUCLEOTIDE SEQUENCE [LARGE SCALE GENOMIC DNA]</scope>
    <source>
        <strain evidence="1 2">NBRC 111222</strain>
    </source>
</reference>
<proteinExistence type="predicted"/>
<dbReference type="Proteomes" id="UP001338309">
    <property type="component" value="Unassembled WGS sequence"/>
</dbReference>
<evidence type="ECO:0000313" key="2">
    <source>
        <dbReference type="Proteomes" id="UP001338309"/>
    </source>
</evidence>
<organism evidence="1 2">
    <name type="scientific">Algoriphagus confluentis</name>
    <dbReference type="NCBI Taxonomy" id="1697556"/>
    <lineage>
        <taxon>Bacteria</taxon>
        <taxon>Pseudomonadati</taxon>
        <taxon>Bacteroidota</taxon>
        <taxon>Cytophagia</taxon>
        <taxon>Cytophagales</taxon>
        <taxon>Cyclobacteriaceae</taxon>
        <taxon>Algoriphagus</taxon>
    </lineage>
</organism>
<protein>
    <submittedName>
        <fullName evidence="1">Uncharacterized protein</fullName>
    </submittedName>
</protein>
<name>A0ABQ6PJM1_9BACT</name>
<accession>A0ABQ6PJM1</accession>
<comment type="caution">
    <text evidence="1">The sequence shown here is derived from an EMBL/GenBank/DDBJ whole genome shotgun (WGS) entry which is preliminary data.</text>
</comment>
<keyword evidence="2" id="KW-1185">Reference proteome</keyword>
<evidence type="ECO:0000313" key="1">
    <source>
        <dbReference type="EMBL" id="GMQ28160.1"/>
    </source>
</evidence>